<dbReference type="SUPFAM" id="SSF55909">
    <property type="entry name" value="Pentein"/>
    <property type="match status" value="1"/>
</dbReference>
<dbReference type="GO" id="GO:0005730">
    <property type="term" value="C:nucleolus"/>
    <property type="evidence" value="ECO:0007669"/>
    <property type="project" value="UniProtKB-SubCell"/>
</dbReference>
<dbReference type="PIRSF" id="PIRSF006413">
    <property type="entry name" value="IF-6"/>
    <property type="match status" value="1"/>
</dbReference>
<dbReference type="HAMAP" id="MF_00032">
    <property type="entry name" value="eIF_6"/>
    <property type="match status" value="1"/>
</dbReference>
<keyword evidence="2 6" id="KW-0396">Initiation factor</keyword>
<comment type="subunit">
    <text evidence="5">Monomer. Associates with the 60S ribosomal subunit. Interacts with RACK1. Interacts with DICER1, AGO2, TARBP2, MOV10 and RPL7A; they form a large RNA-induced silencing complex (RISC).</text>
</comment>
<comment type="similarity">
    <text evidence="6">Belongs to the eIF-6 family.</text>
</comment>
<sequence length="245" mass="26182">MAFRVQFENNNEIGVFSKLTNAYCLVAIGGSENFYSTFEGDLADTIPVVHASVAGCRIIGRMCVGNKNGLLVPSTTFDTELQHIRNALPDSVKVQRVEERLSALGNVIACNDYVALVHPDLDRETEEIIADTLKVEVFRQTVANNVLVGSYCVLSNQGGLVHPNTSVVDLEELSSLLQVPLVAGTVNRGSEVVGAGLVVNDWAAFAGMDTTSTELSVIESIFKLSGAGPSSITSKMRASIIESMS</sequence>
<keyword evidence="6" id="KW-0690">Ribosome biogenesis</keyword>
<organism evidence="7 8">
    <name type="scientific">Zophobas morio</name>
    <dbReference type="NCBI Taxonomy" id="2755281"/>
    <lineage>
        <taxon>Eukaryota</taxon>
        <taxon>Metazoa</taxon>
        <taxon>Ecdysozoa</taxon>
        <taxon>Arthropoda</taxon>
        <taxon>Hexapoda</taxon>
        <taxon>Insecta</taxon>
        <taxon>Pterygota</taxon>
        <taxon>Neoptera</taxon>
        <taxon>Endopterygota</taxon>
        <taxon>Coleoptera</taxon>
        <taxon>Polyphaga</taxon>
        <taxon>Cucujiformia</taxon>
        <taxon>Tenebrionidae</taxon>
        <taxon>Zophobas</taxon>
    </lineage>
</organism>
<keyword evidence="3 6" id="KW-0648">Protein biosynthesis</keyword>
<keyword evidence="1 6" id="KW-0963">Cytoplasm</keyword>
<dbReference type="Proteomes" id="UP001168821">
    <property type="component" value="Unassembled WGS sequence"/>
</dbReference>
<accession>A0AA38IW74</accession>
<dbReference type="GO" id="GO:0042256">
    <property type="term" value="P:cytosolic ribosome assembly"/>
    <property type="evidence" value="ECO:0007669"/>
    <property type="project" value="UniProtKB-UniRule"/>
</dbReference>
<dbReference type="GO" id="GO:0043023">
    <property type="term" value="F:ribosomal large subunit binding"/>
    <property type="evidence" value="ECO:0007669"/>
    <property type="project" value="UniProtKB-UniRule"/>
</dbReference>
<keyword evidence="4 6" id="KW-0539">Nucleus</keyword>
<name>A0AA38IW74_9CUCU</name>
<proteinExistence type="inferred from homology"/>
<evidence type="ECO:0000256" key="5">
    <source>
        <dbReference type="ARBA" id="ARBA00062592"/>
    </source>
</evidence>
<dbReference type="Pfam" id="PF01912">
    <property type="entry name" value="eIF-6"/>
    <property type="match status" value="1"/>
</dbReference>
<evidence type="ECO:0000313" key="7">
    <source>
        <dbReference type="EMBL" id="KAJ3662551.1"/>
    </source>
</evidence>
<gene>
    <name evidence="6" type="primary">EIF6</name>
    <name evidence="7" type="ORF">Zmor_006895</name>
</gene>
<evidence type="ECO:0000256" key="2">
    <source>
        <dbReference type="ARBA" id="ARBA00022540"/>
    </source>
</evidence>
<dbReference type="EMBL" id="JALNTZ010000002">
    <property type="protein sequence ID" value="KAJ3662551.1"/>
    <property type="molecule type" value="Genomic_DNA"/>
</dbReference>
<dbReference type="NCBIfam" id="TIGR00323">
    <property type="entry name" value="eIF-6"/>
    <property type="match status" value="1"/>
</dbReference>
<dbReference type="AlphaFoldDB" id="A0AA38IW74"/>
<dbReference type="Gene3D" id="3.75.10.10">
    <property type="entry name" value="L-arginine/glycine Amidinotransferase, Chain A"/>
    <property type="match status" value="1"/>
</dbReference>
<dbReference type="CDD" id="cd00527">
    <property type="entry name" value="IF6"/>
    <property type="match status" value="1"/>
</dbReference>
<dbReference type="FunFam" id="3.75.10.10:FF:000001">
    <property type="entry name" value="Eukaryotic translation initiation factor 6"/>
    <property type="match status" value="1"/>
</dbReference>
<comment type="caution">
    <text evidence="7">The sequence shown here is derived from an EMBL/GenBank/DDBJ whole genome shotgun (WGS) entry which is preliminary data.</text>
</comment>
<dbReference type="GO" id="GO:0042273">
    <property type="term" value="P:ribosomal large subunit biogenesis"/>
    <property type="evidence" value="ECO:0007669"/>
    <property type="project" value="UniProtKB-UniRule"/>
</dbReference>
<evidence type="ECO:0000313" key="8">
    <source>
        <dbReference type="Proteomes" id="UP001168821"/>
    </source>
</evidence>
<evidence type="ECO:0000256" key="3">
    <source>
        <dbReference type="ARBA" id="ARBA00022917"/>
    </source>
</evidence>
<comment type="subcellular location">
    <subcellularLocation>
        <location evidence="6">Cytoplasm</location>
    </subcellularLocation>
    <subcellularLocation>
        <location evidence="6">Nucleus</location>
        <location evidence="6">Nucleolus</location>
    </subcellularLocation>
    <text evidence="6">Shuttles between cytoplasm and nucleus/nucleolus.</text>
</comment>
<dbReference type="PANTHER" id="PTHR10784">
    <property type="entry name" value="TRANSLATION INITIATION FACTOR 6"/>
    <property type="match status" value="1"/>
</dbReference>
<evidence type="ECO:0000256" key="4">
    <source>
        <dbReference type="ARBA" id="ARBA00023242"/>
    </source>
</evidence>
<dbReference type="InterPro" id="IPR002769">
    <property type="entry name" value="eIF6"/>
</dbReference>
<protein>
    <recommendedName>
        <fullName evidence="6">Eukaryotic translation initiation factor 6</fullName>
        <shortName evidence="6">eIF-6</shortName>
    </recommendedName>
</protein>
<dbReference type="SMART" id="SM00654">
    <property type="entry name" value="eIF6"/>
    <property type="match status" value="1"/>
</dbReference>
<comment type="function">
    <text evidence="6">Binds to the 60S ribosomal subunit and prevents its association with the 40S ribosomal subunit to form the 80S initiation complex in the cytoplasm. May also be involved in ribosome biogenesis.</text>
</comment>
<evidence type="ECO:0000256" key="6">
    <source>
        <dbReference type="HAMAP-Rule" id="MF_03132"/>
    </source>
</evidence>
<dbReference type="GO" id="GO:0005737">
    <property type="term" value="C:cytoplasm"/>
    <property type="evidence" value="ECO:0007669"/>
    <property type="project" value="UniProtKB-SubCell"/>
</dbReference>
<dbReference type="GO" id="GO:0003743">
    <property type="term" value="F:translation initiation factor activity"/>
    <property type="evidence" value="ECO:0007669"/>
    <property type="project" value="UniProtKB-UniRule"/>
</dbReference>
<keyword evidence="8" id="KW-1185">Reference proteome</keyword>
<evidence type="ECO:0000256" key="1">
    <source>
        <dbReference type="ARBA" id="ARBA00022490"/>
    </source>
</evidence>
<reference evidence="7" key="1">
    <citation type="journal article" date="2023" name="G3 (Bethesda)">
        <title>Whole genome assemblies of Zophobas morio and Tenebrio molitor.</title>
        <authorList>
            <person name="Kaur S."/>
            <person name="Stinson S.A."/>
            <person name="diCenzo G.C."/>
        </authorList>
    </citation>
    <scope>NUCLEOTIDE SEQUENCE</scope>
    <source>
        <strain evidence="7">QUZm001</strain>
    </source>
</reference>